<protein>
    <submittedName>
        <fullName evidence="3">MbtH domain protein</fullName>
    </submittedName>
</protein>
<dbReference type="GO" id="GO:0005829">
    <property type="term" value="C:cytosol"/>
    <property type="evidence" value="ECO:0007669"/>
    <property type="project" value="TreeGrafter"/>
</dbReference>
<evidence type="ECO:0000313" key="4">
    <source>
        <dbReference type="Proteomes" id="UP000002066"/>
    </source>
</evidence>
<dbReference type="GO" id="GO:0019290">
    <property type="term" value="P:siderophore biosynthetic process"/>
    <property type="evidence" value="ECO:0007669"/>
    <property type="project" value="TreeGrafter"/>
</dbReference>
<dbReference type="InterPro" id="IPR037407">
    <property type="entry name" value="MLP_fam"/>
</dbReference>
<dbReference type="Proteomes" id="UP000002066">
    <property type="component" value="Chromosome"/>
</dbReference>
<name>A0A8D3WBZ6_STRFA</name>
<evidence type="ECO:0000313" key="3">
    <source>
        <dbReference type="EMBL" id="ADW01579.1"/>
    </source>
</evidence>
<organism evidence="3 4">
    <name type="scientific">Streptomyces pratensis (strain ATCC 33331 / IAF-45CD)</name>
    <dbReference type="NCBI Taxonomy" id="591167"/>
    <lineage>
        <taxon>Bacteria</taxon>
        <taxon>Bacillati</taxon>
        <taxon>Actinomycetota</taxon>
        <taxon>Actinomycetes</taxon>
        <taxon>Kitasatosporales</taxon>
        <taxon>Streptomycetaceae</taxon>
        <taxon>Streptomyces</taxon>
    </lineage>
</organism>
<feature type="region of interest" description="Disordered" evidence="1">
    <location>
        <begin position="65"/>
        <end position="90"/>
    </location>
</feature>
<dbReference type="Pfam" id="PF03621">
    <property type="entry name" value="MbtH"/>
    <property type="match status" value="1"/>
</dbReference>
<dbReference type="SUPFAM" id="SSF160582">
    <property type="entry name" value="MbtH-like"/>
    <property type="match status" value="1"/>
</dbReference>
<dbReference type="KEGG" id="sfa:Sfla_0111"/>
<dbReference type="Gene3D" id="3.90.820.10">
    <property type="entry name" value="Structural Genomics, Unknown Function 30-nov-00 1gh9 Mol_id"/>
    <property type="match status" value="1"/>
</dbReference>
<dbReference type="InterPro" id="IPR005153">
    <property type="entry name" value="MbtH-like_dom"/>
</dbReference>
<gene>
    <name evidence="3" type="ordered locus">Sfla_0111</name>
</gene>
<evidence type="ECO:0000256" key="1">
    <source>
        <dbReference type="SAM" id="MobiDB-lite"/>
    </source>
</evidence>
<accession>A0A8D3WBZ6</accession>
<reference evidence="3 4" key="1">
    <citation type="submission" date="2011-01" db="EMBL/GenBank/DDBJ databases">
        <title>Complete sequence of chromosome of Streptomyces flavogriseus ATCC 33331.</title>
        <authorList>
            <consortium name="US DOE Joint Genome Institute"/>
            <person name="Lucas S."/>
            <person name="Copeland A."/>
            <person name="Lapidus A."/>
            <person name="Cheng J.-F."/>
            <person name="Goodwin L."/>
            <person name="Pitluck S."/>
            <person name="Davenport K."/>
            <person name="Detter J.C."/>
            <person name="Han C."/>
            <person name="Tapia R."/>
            <person name="Land M."/>
            <person name="Hauser L."/>
            <person name="Kyrpides N."/>
            <person name="Ivanova N."/>
            <person name="Ovchinnikova G."/>
            <person name="Pagani I."/>
            <person name="Brumm P."/>
            <person name="Mead D."/>
            <person name="Woyke T."/>
        </authorList>
    </citation>
    <scope>NUCLEOTIDE SEQUENCE [LARGE SCALE GENOMIC DNA]</scope>
    <source>
        <strain evidence="4">ATCC 33331 / IAF-45CD</strain>
    </source>
</reference>
<evidence type="ECO:0000259" key="2">
    <source>
        <dbReference type="SMART" id="SM00923"/>
    </source>
</evidence>
<proteinExistence type="predicted"/>
<dbReference type="SMART" id="SM00923">
    <property type="entry name" value="MbtH"/>
    <property type="match status" value="1"/>
</dbReference>
<dbReference type="AlphaFoldDB" id="A0A8D3WBZ6"/>
<dbReference type="InterPro" id="IPR038020">
    <property type="entry name" value="MbtH-like_sf"/>
</dbReference>
<feature type="domain" description="MbtH-like" evidence="2">
    <location>
        <begin position="3"/>
        <end position="53"/>
    </location>
</feature>
<dbReference type="OrthoDB" id="7584480at2"/>
<sequence>MNNPFDAEDGSYLVLANAERQHSLWPAAIDVPAGWSTVFGADTRTACLAHVEKNWTDMRPAGLAAAMDEGPQPAANGTADGGPTSTGTSR</sequence>
<dbReference type="EMBL" id="CP002475">
    <property type="protein sequence ID" value="ADW01579.1"/>
    <property type="molecule type" value="Genomic_DNA"/>
</dbReference>
<dbReference type="PANTHER" id="PTHR38444">
    <property type="entry name" value="ENTEROBACTIN BIOSYNTHESIS PROTEIN YBDZ"/>
    <property type="match status" value="1"/>
</dbReference>
<dbReference type="PANTHER" id="PTHR38444:SF1">
    <property type="entry name" value="ENTEROBACTIN BIOSYNTHESIS PROTEIN YBDZ"/>
    <property type="match status" value="1"/>
</dbReference>